<dbReference type="GO" id="GO:0016846">
    <property type="term" value="F:carbon-sulfur lyase activity"/>
    <property type="evidence" value="ECO:0007669"/>
    <property type="project" value="TreeGrafter"/>
</dbReference>
<dbReference type="InterPro" id="IPR054542">
    <property type="entry name" value="Cys_met_metab_PP"/>
</dbReference>
<feature type="modified residue" description="N6-(pyridoxal phosphate)lysine" evidence="3">
    <location>
        <position position="196"/>
    </location>
</feature>
<dbReference type="CDD" id="cd00614">
    <property type="entry name" value="CGS_like"/>
    <property type="match status" value="1"/>
</dbReference>
<dbReference type="RefSeq" id="WP_074373061.1">
    <property type="nucleotide sequence ID" value="NZ_AP024908.1"/>
</dbReference>
<dbReference type="EMBL" id="FSSB01000014">
    <property type="protein sequence ID" value="SIO94519.1"/>
    <property type="molecule type" value="Genomic_DNA"/>
</dbReference>
<dbReference type="InterPro" id="IPR000277">
    <property type="entry name" value="Cys/Met-Metab_PyrdxlP-dep_enz"/>
</dbReference>
<dbReference type="PIRSF" id="PIRSF001434">
    <property type="entry name" value="CGS"/>
    <property type="match status" value="1"/>
</dbReference>
<evidence type="ECO:0000256" key="4">
    <source>
        <dbReference type="RuleBase" id="RU362118"/>
    </source>
</evidence>
<name>A0A1N6M4Z6_9VIBR</name>
<dbReference type="OrthoDB" id="9805807at2"/>
<keyword evidence="5" id="KW-0456">Lyase</keyword>
<dbReference type="Proteomes" id="UP000184774">
    <property type="component" value="Unassembled WGS sequence"/>
</dbReference>
<dbReference type="SUPFAM" id="SSF53383">
    <property type="entry name" value="PLP-dependent transferases"/>
    <property type="match status" value="1"/>
</dbReference>
<comment type="similarity">
    <text evidence="4">Belongs to the trans-sulfuration enzymes family.</text>
</comment>
<sequence>MQSKQTIAVHSGTIKDDMHGGILSPLFPSSSHRHLDMNEDVYPRHANLPNQRAVAQKMCALESGGEAALILSSGMAAISTAMLSHLKAGDHIVLQNSVYSGALKFVQNHFLKLGITYSVSESCDVESILKAVNSNTRAIYIETPTNPLLKIMDIERLVKFAKSKGLFTFIDNTIATPINQNPLDLGVDMVLHSATKFLGGHGDVSGGVAVGSEASISLMTDYMNDFGGCLNAQACHLLERSLRTLAIRMDKVNQNALELASRLNEHPNITKVHYPGLPSHENHKIACDQMRGFGGMVSFELSHKFDATSFQRQLNLITPSNSLGDLETTLNSPYQASSSFRSLSPQEQKKSGVTTQLIRMSVGIEDVSDLYEDLNQALS</sequence>
<dbReference type="FunFam" id="3.40.640.10:FF:000046">
    <property type="entry name" value="Cystathionine gamma-lyase"/>
    <property type="match status" value="1"/>
</dbReference>
<dbReference type="GO" id="GO:0019346">
    <property type="term" value="P:transsulfuration"/>
    <property type="evidence" value="ECO:0007669"/>
    <property type="project" value="InterPro"/>
</dbReference>
<dbReference type="PANTHER" id="PTHR11808">
    <property type="entry name" value="TRANS-SULFURATION ENZYME FAMILY MEMBER"/>
    <property type="match status" value="1"/>
</dbReference>
<dbReference type="InterPro" id="IPR015424">
    <property type="entry name" value="PyrdxlP-dep_Trfase"/>
</dbReference>
<comment type="cofactor">
    <cofactor evidence="1 4">
        <name>pyridoxal 5'-phosphate</name>
        <dbReference type="ChEBI" id="CHEBI:597326"/>
    </cofactor>
</comment>
<evidence type="ECO:0000256" key="3">
    <source>
        <dbReference type="PIRSR" id="PIRSR001434-2"/>
    </source>
</evidence>
<reference evidence="5 6" key="1">
    <citation type="submission" date="2016-12" db="EMBL/GenBank/DDBJ databases">
        <authorList>
            <person name="Song W.-J."/>
            <person name="Kurnit D.M."/>
        </authorList>
    </citation>
    <scope>NUCLEOTIDE SEQUENCE [LARGE SCALE GENOMIC DNA]</scope>
    <source>
        <strain evidence="5 6">CECT 9026</strain>
    </source>
</reference>
<dbReference type="Gene3D" id="3.90.1150.10">
    <property type="entry name" value="Aspartate Aminotransferase, domain 1"/>
    <property type="match status" value="1"/>
</dbReference>
<evidence type="ECO:0000256" key="2">
    <source>
        <dbReference type="ARBA" id="ARBA00022898"/>
    </source>
</evidence>
<dbReference type="InterPro" id="IPR015421">
    <property type="entry name" value="PyrdxlP-dep_Trfase_major"/>
</dbReference>
<keyword evidence="2 3" id="KW-0663">Pyridoxal phosphate</keyword>
<dbReference type="GO" id="GO:0005737">
    <property type="term" value="C:cytoplasm"/>
    <property type="evidence" value="ECO:0007669"/>
    <property type="project" value="TreeGrafter"/>
</dbReference>
<dbReference type="Pfam" id="PF01053">
    <property type="entry name" value="Cys_Met_Meta_PP"/>
    <property type="match status" value="1"/>
</dbReference>
<evidence type="ECO:0000313" key="6">
    <source>
        <dbReference type="Proteomes" id="UP000184774"/>
    </source>
</evidence>
<proteinExistence type="inferred from homology"/>
<evidence type="ECO:0000313" key="5">
    <source>
        <dbReference type="EMBL" id="SIO94519.1"/>
    </source>
</evidence>
<protein>
    <submittedName>
        <fullName evidence="5">Cystathionine gamma-lyase</fullName>
        <ecNumber evidence="5">4.4.1.1</ecNumber>
    </submittedName>
</protein>
<dbReference type="Gene3D" id="3.40.640.10">
    <property type="entry name" value="Type I PLP-dependent aspartate aminotransferase-like (Major domain)"/>
    <property type="match status" value="1"/>
</dbReference>
<evidence type="ECO:0000256" key="1">
    <source>
        <dbReference type="ARBA" id="ARBA00001933"/>
    </source>
</evidence>
<dbReference type="PROSITE" id="PS00868">
    <property type="entry name" value="CYS_MET_METAB_PP"/>
    <property type="match status" value="1"/>
</dbReference>
<dbReference type="EC" id="4.4.1.1" evidence="5"/>
<organism evidence="5 6">
    <name type="scientific">Vibrio spartinae</name>
    <dbReference type="NCBI Taxonomy" id="1918945"/>
    <lineage>
        <taxon>Bacteria</taxon>
        <taxon>Pseudomonadati</taxon>
        <taxon>Pseudomonadota</taxon>
        <taxon>Gammaproteobacteria</taxon>
        <taxon>Vibrionales</taxon>
        <taxon>Vibrionaceae</taxon>
        <taxon>Vibrio</taxon>
    </lineage>
</organism>
<gene>
    <name evidence="5" type="primary">mccB_1</name>
    <name evidence="5" type="ORF">VSP9026_02224</name>
</gene>
<dbReference type="GO" id="GO:0030170">
    <property type="term" value="F:pyridoxal phosphate binding"/>
    <property type="evidence" value="ECO:0007669"/>
    <property type="project" value="InterPro"/>
</dbReference>
<accession>A0A1N6M4Z6</accession>
<dbReference type="AlphaFoldDB" id="A0A1N6M4Z6"/>
<dbReference type="InterPro" id="IPR015422">
    <property type="entry name" value="PyrdxlP-dep_Trfase_small"/>
</dbReference>
<dbReference type="PANTHER" id="PTHR11808:SF80">
    <property type="entry name" value="CYSTATHIONINE GAMMA-LYASE"/>
    <property type="match status" value="1"/>
</dbReference>